<dbReference type="SUPFAM" id="SSF81383">
    <property type="entry name" value="F-box domain"/>
    <property type="match status" value="1"/>
</dbReference>
<dbReference type="Proteomes" id="UP000032180">
    <property type="component" value="Chromosome 9"/>
</dbReference>
<name>A0A0D9XE59_9ORYZ</name>
<sequence length="434" mass="49466">MAAELLPSDVLELILRRLTPSPRSLAACRRVCKEWRAVVDAHCPPPHPDLLPLSLAGIFLAQFFFEHEYLPDFFGPRDCRHKAGRRIFPKIDYVDDARTPDLEVIDHCNGLLLMYQHVVNPATRRWPCCDEYLVFDPTVSPHYEVFSIPGSFLFNPDSTVESVVRQLEWPPSPFVVNVYSSATGRWEKRSLARRGEAAGTVADVLHSPPTSANHLYGVTWRGVLYVQMNNGDVIRISLSDDKYQVIKSPSDIDMNHSPYIYLGKSEKTVYCASIEHYKNHQRLQVFLLHELHRDGDDPIEWILIHDVSLDQIMADFRWNPEAAEPWIQHDMDGSSHNEEEMSKDDESPGWNSEDDSIVYTADMVGWGTNGSTCIVGFHPFREIIFLYSSCWLNKVRAYHLHNSKVEVLGTYSLGGGDEIGQSFPYTPCWIGDLS</sequence>
<protein>
    <recommendedName>
        <fullName evidence="2">F-box domain-containing protein</fullName>
    </recommendedName>
</protein>
<dbReference type="Gramene" id="LPERR09G08400.1">
    <property type="protein sequence ID" value="LPERR09G08400.1"/>
    <property type="gene ID" value="LPERR09G08400"/>
</dbReference>
<dbReference type="HOGENOM" id="CLU_030606_0_2_1"/>
<feature type="region of interest" description="Disordered" evidence="1">
    <location>
        <begin position="328"/>
        <end position="351"/>
    </location>
</feature>
<dbReference type="Pfam" id="PF12937">
    <property type="entry name" value="F-box-like"/>
    <property type="match status" value="1"/>
</dbReference>
<proteinExistence type="predicted"/>
<evidence type="ECO:0000313" key="3">
    <source>
        <dbReference type="EnsemblPlants" id="LPERR09G08400.1"/>
    </source>
</evidence>
<reference evidence="4" key="2">
    <citation type="submission" date="2013-12" db="EMBL/GenBank/DDBJ databases">
        <authorList>
            <person name="Yu Y."/>
            <person name="Lee S."/>
            <person name="de Baynast K."/>
            <person name="Wissotski M."/>
            <person name="Liu L."/>
            <person name="Talag J."/>
            <person name="Goicoechea J."/>
            <person name="Angelova A."/>
            <person name="Jetty R."/>
            <person name="Kudrna D."/>
            <person name="Golser W."/>
            <person name="Rivera L."/>
            <person name="Zhang J."/>
            <person name="Wing R."/>
        </authorList>
    </citation>
    <scope>NUCLEOTIDE SEQUENCE</scope>
</reference>
<reference evidence="3" key="3">
    <citation type="submission" date="2015-04" db="UniProtKB">
        <authorList>
            <consortium name="EnsemblPlants"/>
        </authorList>
    </citation>
    <scope>IDENTIFICATION</scope>
</reference>
<dbReference type="Gene3D" id="1.20.1280.50">
    <property type="match status" value="1"/>
</dbReference>
<dbReference type="InterPro" id="IPR001810">
    <property type="entry name" value="F-box_dom"/>
</dbReference>
<keyword evidence="4" id="KW-1185">Reference proteome</keyword>
<dbReference type="AlphaFoldDB" id="A0A0D9XE59"/>
<feature type="domain" description="F-box" evidence="2">
    <location>
        <begin position="6"/>
        <end position="50"/>
    </location>
</feature>
<reference evidence="3 4" key="1">
    <citation type="submission" date="2012-08" db="EMBL/GenBank/DDBJ databases">
        <title>Oryza genome evolution.</title>
        <authorList>
            <person name="Wing R.A."/>
        </authorList>
    </citation>
    <scope>NUCLEOTIDE SEQUENCE</scope>
</reference>
<dbReference type="CDD" id="cd09917">
    <property type="entry name" value="F-box_SF"/>
    <property type="match status" value="1"/>
</dbReference>
<evidence type="ECO:0000313" key="4">
    <source>
        <dbReference type="Proteomes" id="UP000032180"/>
    </source>
</evidence>
<accession>A0A0D9XE59</accession>
<dbReference type="EnsemblPlants" id="LPERR09G08400.1">
    <property type="protein sequence ID" value="LPERR09G08400.1"/>
    <property type="gene ID" value="LPERR09G08400"/>
</dbReference>
<evidence type="ECO:0000259" key="2">
    <source>
        <dbReference type="SMART" id="SM00256"/>
    </source>
</evidence>
<organism evidence="3 4">
    <name type="scientific">Leersia perrieri</name>
    <dbReference type="NCBI Taxonomy" id="77586"/>
    <lineage>
        <taxon>Eukaryota</taxon>
        <taxon>Viridiplantae</taxon>
        <taxon>Streptophyta</taxon>
        <taxon>Embryophyta</taxon>
        <taxon>Tracheophyta</taxon>
        <taxon>Spermatophyta</taxon>
        <taxon>Magnoliopsida</taxon>
        <taxon>Liliopsida</taxon>
        <taxon>Poales</taxon>
        <taxon>Poaceae</taxon>
        <taxon>BOP clade</taxon>
        <taxon>Oryzoideae</taxon>
        <taxon>Oryzeae</taxon>
        <taxon>Oryzinae</taxon>
        <taxon>Leersia</taxon>
    </lineage>
</organism>
<dbReference type="PANTHER" id="PTHR34591">
    <property type="entry name" value="OS03G0653100 PROTEIN-RELATED"/>
    <property type="match status" value="1"/>
</dbReference>
<dbReference type="SMART" id="SM00256">
    <property type="entry name" value="FBOX"/>
    <property type="match status" value="1"/>
</dbReference>
<evidence type="ECO:0000256" key="1">
    <source>
        <dbReference type="SAM" id="MobiDB-lite"/>
    </source>
</evidence>
<dbReference type="STRING" id="77586.A0A0D9XE59"/>
<dbReference type="InterPro" id="IPR036047">
    <property type="entry name" value="F-box-like_dom_sf"/>
</dbReference>
<feature type="compositionally biased region" description="Basic and acidic residues" evidence="1">
    <location>
        <begin position="328"/>
        <end position="346"/>
    </location>
</feature>